<keyword evidence="2" id="KW-0547">Nucleotide-binding</keyword>
<evidence type="ECO:0000313" key="13">
    <source>
        <dbReference type="Proteomes" id="UP000824193"/>
    </source>
</evidence>
<evidence type="ECO:0000259" key="10">
    <source>
        <dbReference type="Pfam" id="PF12705"/>
    </source>
</evidence>
<dbReference type="Gene3D" id="3.90.320.10">
    <property type="match status" value="1"/>
</dbReference>
<dbReference type="InterPro" id="IPR011604">
    <property type="entry name" value="PDDEXK-like_dom_sf"/>
</dbReference>
<keyword evidence="9" id="KW-0234">DNA repair</keyword>
<dbReference type="Gene3D" id="3.40.50.300">
    <property type="entry name" value="P-loop containing nucleotide triphosphate hydrolases"/>
    <property type="match status" value="4"/>
</dbReference>
<keyword evidence="3" id="KW-0227">DNA damage</keyword>
<dbReference type="GO" id="GO:0005524">
    <property type="term" value="F:ATP binding"/>
    <property type="evidence" value="ECO:0007669"/>
    <property type="project" value="UniProtKB-KW"/>
</dbReference>
<evidence type="ECO:0000256" key="8">
    <source>
        <dbReference type="ARBA" id="ARBA00023125"/>
    </source>
</evidence>
<organism evidence="12 13">
    <name type="scientific">Candidatus Allofournierella pullicola</name>
    <dbReference type="NCBI Taxonomy" id="2838596"/>
    <lineage>
        <taxon>Bacteria</taxon>
        <taxon>Bacillati</taxon>
        <taxon>Bacillota</taxon>
        <taxon>Clostridia</taxon>
        <taxon>Eubacteriales</taxon>
        <taxon>Oscillospiraceae</taxon>
        <taxon>Allofournierella</taxon>
    </lineage>
</organism>
<feature type="domain" description="PD-(D/E)XK endonuclease-like" evidence="10">
    <location>
        <begin position="741"/>
        <end position="1070"/>
    </location>
</feature>
<gene>
    <name evidence="12" type="ORF">H9865_11465</name>
</gene>
<evidence type="ECO:0000313" key="12">
    <source>
        <dbReference type="EMBL" id="HIX06694.1"/>
    </source>
</evidence>
<evidence type="ECO:0000256" key="9">
    <source>
        <dbReference type="ARBA" id="ARBA00023204"/>
    </source>
</evidence>
<dbReference type="InterPro" id="IPR049035">
    <property type="entry name" value="ADDB_N"/>
</dbReference>
<reference evidence="12" key="1">
    <citation type="journal article" date="2021" name="PeerJ">
        <title>Extensive microbial diversity within the chicken gut microbiome revealed by metagenomics and culture.</title>
        <authorList>
            <person name="Gilroy R."/>
            <person name="Ravi A."/>
            <person name="Getino M."/>
            <person name="Pursley I."/>
            <person name="Horton D.L."/>
            <person name="Alikhan N.F."/>
            <person name="Baker D."/>
            <person name="Gharbi K."/>
            <person name="Hall N."/>
            <person name="Watson M."/>
            <person name="Adriaenssens E.M."/>
            <person name="Foster-Nyarko E."/>
            <person name="Jarju S."/>
            <person name="Secka A."/>
            <person name="Antonio M."/>
            <person name="Oren A."/>
            <person name="Chaudhuri R.R."/>
            <person name="La Ragione R."/>
            <person name="Hildebrand F."/>
            <person name="Pallen M.J."/>
        </authorList>
    </citation>
    <scope>NUCLEOTIDE SEQUENCE</scope>
    <source>
        <strain evidence="12">2239</strain>
    </source>
</reference>
<dbReference type="PANTHER" id="PTHR30591">
    <property type="entry name" value="RECBCD ENZYME SUBUNIT RECC"/>
    <property type="match status" value="1"/>
</dbReference>
<dbReference type="GO" id="GO:0004527">
    <property type="term" value="F:exonuclease activity"/>
    <property type="evidence" value="ECO:0007669"/>
    <property type="project" value="UniProtKB-KW"/>
</dbReference>
<feature type="domain" description="ATP-dependent helicase/deoxyribonuclease subunit B N-terminal" evidence="11">
    <location>
        <begin position="4"/>
        <end position="279"/>
    </location>
</feature>
<dbReference type="AlphaFoldDB" id="A0A9D1V621"/>
<evidence type="ECO:0000256" key="3">
    <source>
        <dbReference type="ARBA" id="ARBA00022763"/>
    </source>
</evidence>
<keyword evidence="7" id="KW-0067">ATP-binding</keyword>
<dbReference type="SUPFAM" id="SSF52540">
    <property type="entry name" value="P-loop containing nucleoside triphosphate hydrolases"/>
    <property type="match status" value="1"/>
</dbReference>
<dbReference type="EMBL" id="DXFW01000039">
    <property type="protein sequence ID" value="HIX06694.1"/>
    <property type="molecule type" value="Genomic_DNA"/>
</dbReference>
<dbReference type="GO" id="GO:0006310">
    <property type="term" value="P:DNA recombination"/>
    <property type="evidence" value="ECO:0007669"/>
    <property type="project" value="TreeGrafter"/>
</dbReference>
<comment type="caution">
    <text evidence="12">The sequence shown here is derived from an EMBL/GenBank/DDBJ whole genome shotgun (WGS) entry which is preliminary data.</text>
</comment>
<accession>A0A9D1V621</accession>
<sequence>MLQLVLGPSGSGKSSYLLGRIKERAEAGQRSLLLVPEQFTSSTENRIYTLLGDELSGWVESHSFTSLSEKLLHTYGGAAVRTLTDAGRAVLVRRALEAMGDTVHYYSRHRRSTAFCEKCAETLNELKSAGVSAVQLEQLAAGAGASGEKLRELAGVYAAYQSLLEGAAMDPTDRVAAAAERLAPDFFAGTAVFIDEFDTFNAPKRKMLEAMLPCAQSITVALCADGLEDNEEGLGLFSGAKKMAGALRAMARKNGVAVASPVVLTEDKRHKAAPDLTRLAGLLAGGSPAQGPADPGQLTLLRAEDRQTEAKLAAAAAAKLARAGVPYGKMAVICRDASQYLAAVRYEFRLAGIPLFFDEPASAEHAAPLRLVKALLNLVRRGVSTETVLAVAKTGLTSLSEAQLCALENYAYTWQLSAAQWQQPFTLSPAGFGGEMRPADAEQLALAEAARQALVPVLANFAASARKKPAAALCETLFRTMLALGAEDKLTASAEMLKQQEGIPAAEEAVRVWDLAADLLDQMALLLGDETLPAAEYGELFDLLARTTDLGHIPQSLDAVIFTTAGRMRLDEPDYCFVLGLAEGEFPAAPGERGLLTHAERDALIRQGVEMPDCFENRMVREQVCFYKALTAAAKGVWMSWAAGPASLPVTSALAEVKACLEPAAPALETADLAATPAAALDLLGQTWNAQSPATAALYQAVEGSEAGKTALAPVRRAALAEPFQVRDTAAMHRLLGGSLRLSPSRMERYYSCPFAYFLEYVLRARPRKQAALTADQTGTLVHYILEQALKRAGEGFVDLSETELADLAASVTREYVAVNMPGTGARFEYLIRRLQKSAAALLGYIQAEQRQGAFRPVAFELGIGSGPDQVPPVVLTTKTGETVRMVGKIDRVDACREGDKTWLRVVDYKTGSKEFLLEDVRRGLNCQMLVYLFTLVRNAGDKFENPAPAGVLYLMADPAPARADRATAAAGLDYKVEGVVVDEPDVLTAMDSAATGLYVPVRFDKAGNPRLGEALTSVEELARLQGELDGLVVQMAEELYAGHIAAEPLAAGRKKETHCRWCDYRNVCRRQE</sequence>
<keyword evidence="1" id="KW-0540">Nuclease</keyword>
<protein>
    <submittedName>
        <fullName evidence="12">PD-(D/E)XK nuclease family protein</fullName>
    </submittedName>
</protein>
<dbReference type="GO" id="GO:0006281">
    <property type="term" value="P:DNA repair"/>
    <property type="evidence" value="ECO:0007669"/>
    <property type="project" value="UniProtKB-KW"/>
</dbReference>
<dbReference type="GO" id="GO:0004386">
    <property type="term" value="F:helicase activity"/>
    <property type="evidence" value="ECO:0007669"/>
    <property type="project" value="UniProtKB-KW"/>
</dbReference>
<evidence type="ECO:0000259" key="11">
    <source>
        <dbReference type="Pfam" id="PF21445"/>
    </source>
</evidence>
<dbReference type="GO" id="GO:0003677">
    <property type="term" value="F:DNA binding"/>
    <property type="evidence" value="ECO:0007669"/>
    <property type="project" value="UniProtKB-KW"/>
</dbReference>
<dbReference type="PANTHER" id="PTHR30591:SF1">
    <property type="entry name" value="RECBCD ENZYME SUBUNIT RECC"/>
    <property type="match status" value="1"/>
</dbReference>
<evidence type="ECO:0000256" key="5">
    <source>
        <dbReference type="ARBA" id="ARBA00022806"/>
    </source>
</evidence>
<dbReference type="Proteomes" id="UP000824193">
    <property type="component" value="Unassembled WGS sequence"/>
</dbReference>
<evidence type="ECO:0000256" key="4">
    <source>
        <dbReference type="ARBA" id="ARBA00022801"/>
    </source>
</evidence>
<keyword evidence="4" id="KW-0378">Hydrolase</keyword>
<dbReference type="Pfam" id="PF12705">
    <property type="entry name" value="PDDEXK_1"/>
    <property type="match status" value="1"/>
</dbReference>
<dbReference type="Pfam" id="PF21445">
    <property type="entry name" value="ADDB_N"/>
    <property type="match status" value="1"/>
</dbReference>
<evidence type="ECO:0000256" key="7">
    <source>
        <dbReference type="ARBA" id="ARBA00022840"/>
    </source>
</evidence>
<evidence type="ECO:0000256" key="2">
    <source>
        <dbReference type="ARBA" id="ARBA00022741"/>
    </source>
</evidence>
<dbReference type="InterPro" id="IPR027417">
    <property type="entry name" value="P-loop_NTPase"/>
</dbReference>
<evidence type="ECO:0000256" key="6">
    <source>
        <dbReference type="ARBA" id="ARBA00022839"/>
    </source>
</evidence>
<keyword evidence="8" id="KW-0238">DNA-binding</keyword>
<evidence type="ECO:0000256" key="1">
    <source>
        <dbReference type="ARBA" id="ARBA00022722"/>
    </source>
</evidence>
<keyword evidence="5" id="KW-0347">Helicase</keyword>
<reference evidence="12" key="2">
    <citation type="submission" date="2021-04" db="EMBL/GenBank/DDBJ databases">
        <authorList>
            <person name="Gilroy R."/>
        </authorList>
    </citation>
    <scope>NUCLEOTIDE SEQUENCE</scope>
    <source>
        <strain evidence="12">2239</strain>
    </source>
</reference>
<dbReference type="InterPro" id="IPR038726">
    <property type="entry name" value="PDDEXK_AddAB-type"/>
</dbReference>
<proteinExistence type="predicted"/>
<keyword evidence="6" id="KW-0269">Exonuclease</keyword>
<name>A0A9D1V621_9FIRM</name>